<comment type="caution">
    <text evidence="2">The sequence shown here is derived from an EMBL/GenBank/DDBJ whole genome shotgun (WGS) entry which is preliminary data.</text>
</comment>
<protein>
    <recommendedName>
        <fullName evidence="4">Protein TsetseEP domain-containing protein</fullName>
    </recommendedName>
</protein>
<evidence type="ECO:0000313" key="3">
    <source>
        <dbReference type="Proteomes" id="UP000037069"/>
    </source>
</evidence>
<proteinExistence type="predicted"/>
<dbReference type="OrthoDB" id="8031411at2759"/>
<feature type="chain" id="PRO_5005535752" description="Protein TsetseEP domain-containing protein" evidence="1">
    <location>
        <begin position="20"/>
        <end position="201"/>
    </location>
</feature>
<organism evidence="2 3">
    <name type="scientific">Lucilia cuprina</name>
    <name type="common">Green bottle fly</name>
    <name type="synonym">Australian sheep blowfly</name>
    <dbReference type="NCBI Taxonomy" id="7375"/>
    <lineage>
        <taxon>Eukaryota</taxon>
        <taxon>Metazoa</taxon>
        <taxon>Ecdysozoa</taxon>
        <taxon>Arthropoda</taxon>
        <taxon>Hexapoda</taxon>
        <taxon>Insecta</taxon>
        <taxon>Pterygota</taxon>
        <taxon>Neoptera</taxon>
        <taxon>Endopterygota</taxon>
        <taxon>Diptera</taxon>
        <taxon>Brachycera</taxon>
        <taxon>Muscomorpha</taxon>
        <taxon>Oestroidea</taxon>
        <taxon>Calliphoridae</taxon>
        <taxon>Luciliinae</taxon>
        <taxon>Lucilia</taxon>
    </lineage>
</organism>
<keyword evidence="1" id="KW-0732">Signal</keyword>
<gene>
    <name evidence="2" type="ORF">FF38_12688</name>
</gene>
<feature type="signal peptide" evidence="1">
    <location>
        <begin position="1"/>
        <end position="19"/>
    </location>
</feature>
<sequence length="201" mass="23524">MSKICAIFMVLFLAQAALAKPSESSVEKDLTPKQELAGYIGISLIALIQDYSEKCIKVSREILRDEDFLARHEPMFVEFKQNLTKFVDAYEAAADAEKKFDILDMFSNTSDFYYEIPEDKYTPESKYIVDVLNKYHYRDIESEMEKEFSPFVEQVMKIFEENKSALDKPTLAWFEKYQHMSDFEEKLNAFSSLLEMLTENE</sequence>
<dbReference type="EMBL" id="JRES01000933">
    <property type="protein sequence ID" value="KNC27093.1"/>
    <property type="molecule type" value="Genomic_DNA"/>
</dbReference>
<evidence type="ECO:0008006" key="4">
    <source>
        <dbReference type="Google" id="ProtNLM"/>
    </source>
</evidence>
<reference evidence="2 3" key="1">
    <citation type="journal article" date="2015" name="Nat. Commun.">
        <title>Lucilia cuprina genome unlocks parasitic fly biology to underpin future interventions.</title>
        <authorList>
            <person name="Anstead C.A."/>
            <person name="Korhonen P.K."/>
            <person name="Young N.D."/>
            <person name="Hall R.S."/>
            <person name="Jex A.R."/>
            <person name="Murali S.C."/>
            <person name="Hughes D.S."/>
            <person name="Lee S.F."/>
            <person name="Perry T."/>
            <person name="Stroehlein A.J."/>
            <person name="Ansell B.R."/>
            <person name="Breugelmans B."/>
            <person name="Hofmann A."/>
            <person name="Qu J."/>
            <person name="Dugan S."/>
            <person name="Lee S.L."/>
            <person name="Chao H."/>
            <person name="Dinh H."/>
            <person name="Han Y."/>
            <person name="Doddapaneni H.V."/>
            <person name="Worley K.C."/>
            <person name="Muzny D.M."/>
            <person name="Ioannidis P."/>
            <person name="Waterhouse R.M."/>
            <person name="Zdobnov E.M."/>
            <person name="James P.J."/>
            <person name="Bagnall N.H."/>
            <person name="Kotze A.C."/>
            <person name="Gibbs R.A."/>
            <person name="Richards S."/>
            <person name="Batterham P."/>
            <person name="Gasser R.B."/>
        </authorList>
    </citation>
    <scope>NUCLEOTIDE SEQUENCE [LARGE SCALE GENOMIC DNA]</scope>
    <source>
        <strain evidence="2 3">LS</strain>
        <tissue evidence="2">Full body</tissue>
    </source>
</reference>
<accession>A0A0L0C411</accession>
<evidence type="ECO:0000313" key="2">
    <source>
        <dbReference type="EMBL" id="KNC27093.1"/>
    </source>
</evidence>
<keyword evidence="3" id="KW-1185">Reference proteome</keyword>
<name>A0A0L0C411_LUCCU</name>
<evidence type="ECO:0000256" key="1">
    <source>
        <dbReference type="SAM" id="SignalP"/>
    </source>
</evidence>
<dbReference type="Proteomes" id="UP000037069">
    <property type="component" value="Unassembled WGS sequence"/>
</dbReference>
<dbReference type="AlphaFoldDB" id="A0A0L0C411"/>